<dbReference type="Gene3D" id="3.40.50.20">
    <property type="match status" value="1"/>
</dbReference>
<dbReference type="GO" id="GO:0016874">
    <property type="term" value="F:ligase activity"/>
    <property type="evidence" value="ECO:0007669"/>
    <property type="project" value="UniProtKB-KW"/>
</dbReference>
<evidence type="ECO:0000256" key="3">
    <source>
        <dbReference type="ARBA" id="ARBA00022840"/>
    </source>
</evidence>
<dbReference type="EMBL" id="JAAGLU010000009">
    <property type="protein sequence ID" value="NEC86717.1"/>
    <property type="molecule type" value="Genomic_DNA"/>
</dbReference>
<keyword evidence="1" id="KW-0436">Ligase</keyword>
<organism evidence="6">
    <name type="scientific">Streptomyces sp. SID12501</name>
    <dbReference type="NCBI Taxonomy" id="2706042"/>
    <lineage>
        <taxon>Bacteria</taxon>
        <taxon>Bacillati</taxon>
        <taxon>Actinomycetota</taxon>
        <taxon>Actinomycetes</taxon>
        <taxon>Kitasatosporales</taxon>
        <taxon>Streptomycetaceae</taxon>
        <taxon>Streptomyces</taxon>
    </lineage>
</organism>
<reference evidence="6" key="1">
    <citation type="submission" date="2020-01" db="EMBL/GenBank/DDBJ databases">
        <title>Insect and environment-associated Actinomycetes.</title>
        <authorList>
            <person name="Currrie C."/>
            <person name="Chevrette M."/>
            <person name="Carlson C."/>
            <person name="Stubbendieck R."/>
            <person name="Wendt-Pienkowski E."/>
        </authorList>
    </citation>
    <scope>NUCLEOTIDE SEQUENCE</scope>
    <source>
        <strain evidence="6">SID12501</strain>
    </source>
</reference>
<dbReference type="AlphaFoldDB" id="A0A6B3BQU0"/>
<evidence type="ECO:0000256" key="1">
    <source>
        <dbReference type="ARBA" id="ARBA00022598"/>
    </source>
</evidence>
<keyword evidence="3 4" id="KW-0067">ATP-binding</keyword>
<dbReference type="SUPFAM" id="SSF56059">
    <property type="entry name" value="Glutathione synthetase ATP-binding domain-like"/>
    <property type="match status" value="1"/>
</dbReference>
<gene>
    <name evidence="6" type="ORF">G3I71_13005</name>
</gene>
<dbReference type="GO" id="GO:0005524">
    <property type="term" value="F:ATP binding"/>
    <property type="evidence" value="ECO:0007669"/>
    <property type="project" value="UniProtKB-UniRule"/>
</dbReference>
<dbReference type="PROSITE" id="PS50975">
    <property type="entry name" value="ATP_GRASP"/>
    <property type="match status" value="1"/>
</dbReference>
<dbReference type="InterPro" id="IPR052032">
    <property type="entry name" value="ATP-dep_AA_Ligase"/>
</dbReference>
<dbReference type="GO" id="GO:0046872">
    <property type="term" value="F:metal ion binding"/>
    <property type="evidence" value="ECO:0007669"/>
    <property type="project" value="InterPro"/>
</dbReference>
<dbReference type="InterPro" id="IPR013815">
    <property type="entry name" value="ATP_grasp_subdomain_1"/>
</dbReference>
<dbReference type="InterPro" id="IPR011761">
    <property type="entry name" value="ATP-grasp"/>
</dbReference>
<evidence type="ECO:0000259" key="5">
    <source>
        <dbReference type="PROSITE" id="PS50975"/>
    </source>
</evidence>
<protein>
    <submittedName>
        <fullName evidence="6">ATP-grasp domain-containing protein</fullName>
    </submittedName>
</protein>
<feature type="domain" description="ATP-grasp" evidence="5">
    <location>
        <begin position="118"/>
        <end position="313"/>
    </location>
</feature>
<dbReference type="Gene3D" id="3.30.470.20">
    <property type="entry name" value="ATP-grasp fold, B domain"/>
    <property type="match status" value="1"/>
</dbReference>
<evidence type="ECO:0000256" key="2">
    <source>
        <dbReference type="ARBA" id="ARBA00022741"/>
    </source>
</evidence>
<dbReference type="RefSeq" id="WP_164314175.1">
    <property type="nucleotide sequence ID" value="NZ_JAAGLU010000009.1"/>
</dbReference>
<evidence type="ECO:0000256" key="4">
    <source>
        <dbReference type="PROSITE-ProRule" id="PRU00409"/>
    </source>
</evidence>
<dbReference type="Gene3D" id="3.30.1490.20">
    <property type="entry name" value="ATP-grasp fold, A domain"/>
    <property type="match status" value="1"/>
</dbReference>
<evidence type="ECO:0000313" key="6">
    <source>
        <dbReference type="EMBL" id="NEC86717.1"/>
    </source>
</evidence>
<dbReference type="PANTHER" id="PTHR43585">
    <property type="entry name" value="FUMIPYRROLE BIOSYNTHESIS PROTEIN C"/>
    <property type="match status" value="1"/>
</dbReference>
<comment type="caution">
    <text evidence="6">The sequence shown here is derived from an EMBL/GenBank/DDBJ whole genome shotgun (WGS) entry which is preliminary data.</text>
</comment>
<dbReference type="PANTHER" id="PTHR43585:SF2">
    <property type="entry name" value="ATP-GRASP ENZYME FSQD"/>
    <property type="match status" value="1"/>
</dbReference>
<sequence>MTEPLGHIVVLHRWRDRHAHYADYIDHDAYRVSYVTTELGRVSVPAGAAAVVIVPATDSLTGTDAAMAELVERFGPVRHLVALNEGDLDTAAALRASFGLPGQNTEELARFRDKLAMVTVVDKAGIRVPRYADVDGPESIRRFGERHGWPVVVKPRRGTASRGVMVVRGPADPDDPAFGEAPAEPCIVQSFVADPVFHIDGLWTGTQLGPWRASRYVNSCRDFTEGTFLGSVEVDDCELRSSLEQFTASVAAALGEGRPWVFHLEAFVGTGPDGAPRLTFLEAGARVGGGEIPFVWREVHGLDLMAAAVDIQLNRPPTVPAVPVDPPGSDDPAGADRAGGTAGWLLVPVPVPTPCRVVEVTLPPGSADSGGNPYAHVVPEPGAVIPRTGGYEHVAARFRFRGASSREVEAAIEKTAQGFRMRCEALPVRLPQPSKEV</sequence>
<keyword evidence="2 4" id="KW-0547">Nucleotide-binding</keyword>
<proteinExistence type="predicted"/>
<name>A0A6B3BQU0_9ACTN</name>
<accession>A0A6B3BQU0</accession>